<dbReference type="Proteomes" id="UP000001989">
    <property type="component" value="Chromosome"/>
</dbReference>
<protein>
    <submittedName>
        <fullName evidence="3">Excinuclease ABC, C subunit domain protein</fullName>
    </submittedName>
</protein>
<dbReference type="PROSITE" id="PS50164">
    <property type="entry name" value="GIY_YIG"/>
    <property type="match status" value="1"/>
</dbReference>
<dbReference type="SUPFAM" id="SSF82771">
    <property type="entry name" value="GIY-YIG endonuclease"/>
    <property type="match status" value="1"/>
</dbReference>
<evidence type="ECO:0000313" key="4">
    <source>
        <dbReference type="Proteomes" id="UP000001989"/>
    </source>
</evidence>
<reference evidence="3 4" key="1">
    <citation type="journal article" date="2010" name="J. Bacteriol.">
        <title>Genome sequence of the dioxin-mineralizing bacterium Sphingomonas wittichii RW1.</title>
        <authorList>
            <person name="Miller T.R."/>
            <person name="Delcher A.L."/>
            <person name="Salzberg S.L."/>
            <person name="Saunders E."/>
            <person name="Detter J.C."/>
            <person name="Halden R.U."/>
        </authorList>
    </citation>
    <scope>NUCLEOTIDE SEQUENCE [LARGE SCALE GENOMIC DNA]</scope>
    <source>
        <strain evidence="4">DSM 6014 / CCUG 31198 / JCM 15750 / NBRC 105917 / EY 4224 / RW1</strain>
    </source>
</reference>
<organism evidence="3 4">
    <name type="scientific">Rhizorhabdus wittichii (strain DSM 6014 / CCUG 31198 / JCM 15750 / NBRC 105917 / EY 4224 / RW1)</name>
    <name type="common">Sphingomonas wittichii</name>
    <dbReference type="NCBI Taxonomy" id="392499"/>
    <lineage>
        <taxon>Bacteria</taxon>
        <taxon>Pseudomonadati</taxon>
        <taxon>Pseudomonadota</taxon>
        <taxon>Alphaproteobacteria</taxon>
        <taxon>Sphingomonadales</taxon>
        <taxon>Sphingomonadaceae</taxon>
        <taxon>Rhizorhabdus</taxon>
    </lineage>
</organism>
<dbReference type="Pfam" id="PF01541">
    <property type="entry name" value="GIY-YIG"/>
    <property type="match status" value="1"/>
</dbReference>
<gene>
    <name evidence="3" type="ordered locus">Swit_2430</name>
</gene>
<dbReference type="AlphaFoldDB" id="A0A9J9HC32"/>
<keyword evidence="4" id="KW-1185">Reference proteome</keyword>
<dbReference type="InterPro" id="IPR050190">
    <property type="entry name" value="UPF0213_domain"/>
</dbReference>
<dbReference type="InterPro" id="IPR035901">
    <property type="entry name" value="GIY-YIG_endonuc_sf"/>
</dbReference>
<dbReference type="CDD" id="cd10448">
    <property type="entry name" value="GIY-YIG_unchar_3"/>
    <property type="match status" value="1"/>
</dbReference>
<name>A0A9J9HC32_RHIWR</name>
<proteinExistence type="inferred from homology"/>
<dbReference type="KEGG" id="swi:Swit_2430"/>
<dbReference type="PANTHER" id="PTHR34477">
    <property type="entry name" value="UPF0213 PROTEIN YHBQ"/>
    <property type="match status" value="1"/>
</dbReference>
<evidence type="ECO:0000256" key="1">
    <source>
        <dbReference type="ARBA" id="ARBA00007435"/>
    </source>
</evidence>
<dbReference type="OrthoDB" id="287318at2"/>
<evidence type="ECO:0000313" key="3">
    <source>
        <dbReference type="EMBL" id="ABQ68789.1"/>
    </source>
</evidence>
<dbReference type="Gene3D" id="3.40.1440.10">
    <property type="entry name" value="GIY-YIG endonuclease"/>
    <property type="match status" value="1"/>
</dbReference>
<feature type="domain" description="GIY-YIG" evidence="2">
    <location>
        <begin position="3"/>
        <end position="79"/>
    </location>
</feature>
<accession>A0A9J9HC32</accession>
<evidence type="ECO:0000259" key="2">
    <source>
        <dbReference type="PROSITE" id="PS50164"/>
    </source>
</evidence>
<sequence length="102" mass="11735">MEKQPSVYILASGRHGTLYIGVTSDLPGRVHQHRESLIKGFTSRYGVSRLVHYEGFDDMITAITREKQLKKWNRAWKIELVEAQNPYWDDLAVTMFGFPPGP</sequence>
<dbReference type="EMBL" id="CP000699">
    <property type="protein sequence ID" value="ABQ68789.1"/>
    <property type="molecule type" value="Genomic_DNA"/>
</dbReference>
<dbReference type="PANTHER" id="PTHR34477:SF5">
    <property type="entry name" value="BSL5627 PROTEIN"/>
    <property type="match status" value="1"/>
</dbReference>
<comment type="similarity">
    <text evidence="1">Belongs to the UPF0213 family.</text>
</comment>
<dbReference type="InterPro" id="IPR000305">
    <property type="entry name" value="GIY-YIG_endonuc"/>
</dbReference>